<feature type="non-terminal residue" evidence="2">
    <location>
        <position position="108"/>
    </location>
</feature>
<dbReference type="OrthoDB" id="3249394at2759"/>
<proteinExistence type="predicted"/>
<keyword evidence="3" id="KW-1185">Reference proteome</keyword>
<name>S8E9E1_FOMSC</name>
<accession>S8E9E1</accession>
<dbReference type="Proteomes" id="UP000015241">
    <property type="component" value="Unassembled WGS sequence"/>
</dbReference>
<evidence type="ECO:0000313" key="3">
    <source>
        <dbReference type="Proteomes" id="UP000015241"/>
    </source>
</evidence>
<sequence length="108" mass="12490">MRLRTSIPTSVLVSSDLGMPMPQSIEGRYSEDVFFCQVLLKPTEYKDFEVDQGLIYLKRDGSSRVLCIPDVLIGSRRVREIIIKHAHSVLAHLGARKTLQYLREEVWW</sequence>
<dbReference type="Pfam" id="PF17921">
    <property type="entry name" value="Integrase_H2C2"/>
    <property type="match status" value="1"/>
</dbReference>
<organism evidence="2 3">
    <name type="scientific">Fomitopsis schrenkii</name>
    <name type="common">Brown rot fungus</name>
    <dbReference type="NCBI Taxonomy" id="2126942"/>
    <lineage>
        <taxon>Eukaryota</taxon>
        <taxon>Fungi</taxon>
        <taxon>Dikarya</taxon>
        <taxon>Basidiomycota</taxon>
        <taxon>Agaricomycotina</taxon>
        <taxon>Agaricomycetes</taxon>
        <taxon>Polyporales</taxon>
        <taxon>Fomitopsis</taxon>
    </lineage>
</organism>
<dbReference type="InterPro" id="IPR041588">
    <property type="entry name" value="Integrase_H2C2"/>
</dbReference>
<dbReference type="Gene3D" id="1.10.340.70">
    <property type="match status" value="1"/>
</dbReference>
<dbReference type="HOGENOM" id="CLU_164186_0_0_1"/>
<dbReference type="EMBL" id="KE504153">
    <property type="protein sequence ID" value="EPS99933.1"/>
    <property type="molecule type" value="Genomic_DNA"/>
</dbReference>
<dbReference type="STRING" id="743788.S8E9E1"/>
<gene>
    <name evidence="2" type="ORF">FOMPIDRAFT_1123697</name>
</gene>
<dbReference type="AlphaFoldDB" id="S8E9E1"/>
<evidence type="ECO:0000313" key="2">
    <source>
        <dbReference type="EMBL" id="EPS99933.1"/>
    </source>
</evidence>
<reference evidence="2 3" key="1">
    <citation type="journal article" date="2012" name="Science">
        <title>The Paleozoic origin of enzymatic lignin decomposition reconstructed from 31 fungal genomes.</title>
        <authorList>
            <person name="Floudas D."/>
            <person name="Binder M."/>
            <person name="Riley R."/>
            <person name="Barry K."/>
            <person name="Blanchette R.A."/>
            <person name="Henrissat B."/>
            <person name="Martinez A.T."/>
            <person name="Otillar R."/>
            <person name="Spatafora J.W."/>
            <person name="Yadav J.S."/>
            <person name="Aerts A."/>
            <person name="Benoit I."/>
            <person name="Boyd A."/>
            <person name="Carlson A."/>
            <person name="Copeland A."/>
            <person name="Coutinho P.M."/>
            <person name="de Vries R.P."/>
            <person name="Ferreira P."/>
            <person name="Findley K."/>
            <person name="Foster B."/>
            <person name="Gaskell J."/>
            <person name="Glotzer D."/>
            <person name="Gorecki P."/>
            <person name="Heitman J."/>
            <person name="Hesse C."/>
            <person name="Hori C."/>
            <person name="Igarashi K."/>
            <person name="Jurgens J.A."/>
            <person name="Kallen N."/>
            <person name="Kersten P."/>
            <person name="Kohler A."/>
            <person name="Kuees U."/>
            <person name="Kumar T.K.A."/>
            <person name="Kuo A."/>
            <person name="LaButti K."/>
            <person name="Larrondo L.F."/>
            <person name="Lindquist E."/>
            <person name="Ling A."/>
            <person name="Lombard V."/>
            <person name="Lucas S."/>
            <person name="Lundell T."/>
            <person name="Martin R."/>
            <person name="McLaughlin D.J."/>
            <person name="Morgenstern I."/>
            <person name="Morin E."/>
            <person name="Murat C."/>
            <person name="Nagy L.G."/>
            <person name="Nolan M."/>
            <person name="Ohm R.A."/>
            <person name="Patyshakuliyeva A."/>
            <person name="Rokas A."/>
            <person name="Ruiz-Duenas F.J."/>
            <person name="Sabat G."/>
            <person name="Salamov A."/>
            <person name="Samejima M."/>
            <person name="Schmutz J."/>
            <person name="Slot J.C."/>
            <person name="St John F."/>
            <person name="Stenlid J."/>
            <person name="Sun H."/>
            <person name="Sun S."/>
            <person name="Syed K."/>
            <person name="Tsang A."/>
            <person name="Wiebenga A."/>
            <person name="Young D."/>
            <person name="Pisabarro A."/>
            <person name="Eastwood D.C."/>
            <person name="Martin F."/>
            <person name="Cullen D."/>
            <person name="Grigoriev I.V."/>
            <person name="Hibbett D.S."/>
        </authorList>
    </citation>
    <scope>NUCLEOTIDE SEQUENCE</scope>
    <source>
        <strain evidence="3">FP-58527</strain>
    </source>
</reference>
<feature type="domain" description="Integrase zinc-binding" evidence="1">
    <location>
        <begin position="77"/>
        <end position="108"/>
    </location>
</feature>
<protein>
    <recommendedName>
        <fullName evidence="1">Integrase zinc-binding domain-containing protein</fullName>
    </recommendedName>
</protein>
<evidence type="ECO:0000259" key="1">
    <source>
        <dbReference type="Pfam" id="PF17921"/>
    </source>
</evidence>
<dbReference type="InParanoid" id="S8E9E1"/>